<accession>A0A2P5BS49</accession>
<evidence type="ECO:0000256" key="1">
    <source>
        <dbReference type="SAM" id="MobiDB-lite"/>
    </source>
</evidence>
<keyword evidence="3" id="KW-1185">Reference proteome</keyword>
<evidence type="ECO:0000313" key="3">
    <source>
        <dbReference type="Proteomes" id="UP000237000"/>
    </source>
</evidence>
<sequence>SGSVSGSGLKAQIWVLTDRGRTRKLPRAATRWRNRVDPPGNRVLLPLPEKSSPPIFELHGVQHIEEIRAFFEAYLEKIIGSACNQGEASSRDGWPFVSQTTQPDPAGFSMRAKPHS</sequence>
<evidence type="ECO:0000313" key="2">
    <source>
        <dbReference type="EMBL" id="PON51616.1"/>
    </source>
</evidence>
<name>A0A2P5BS49_TREOI</name>
<gene>
    <name evidence="2" type="ORF">TorRG33x02_310800</name>
</gene>
<comment type="caution">
    <text evidence="2">The sequence shown here is derived from an EMBL/GenBank/DDBJ whole genome shotgun (WGS) entry which is preliminary data.</text>
</comment>
<dbReference type="EMBL" id="JXTC01000470">
    <property type="protein sequence ID" value="PON51616.1"/>
    <property type="molecule type" value="Genomic_DNA"/>
</dbReference>
<dbReference type="AlphaFoldDB" id="A0A2P5BS49"/>
<organism evidence="2 3">
    <name type="scientific">Trema orientale</name>
    <name type="common">Charcoal tree</name>
    <name type="synonym">Celtis orientalis</name>
    <dbReference type="NCBI Taxonomy" id="63057"/>
    <lineage>
        <taxon>Eukaryota</taxon>
        <taxon>Viridiplantae</taxon>
        <taxon>Streptophyta</taxon>
        <taxon>Embryophyta</taxon>
        <taxon>Tracheophyta</taxon>
        <taxon>Spermatophyta</taxon>
        <taxon>Magnoliopsida</taxon>
        <taxon>eudicotyledons</taxon>
        <taxon>Gunneridae</taxon>
        <taxon>Pentapetalae</taxon>
        <taxon>rosids</taxon>
        <taxon>fabids</taxon>
        <taxon>Rosales</taxon>
        <taxon>Cannabaceae</taxon>
        <taxon>Trema</taxon>
    </lineage>
</organism>
<reference evidence="3" key="1">
    <citation type="submission" date="2016-06" db="EMBL/GenBank/DDBJ databases">
        <title>Parallel loss of symbiosis genes in relatives of nitrogen-fixing non-legume Parasponia.</title>
        <authorList>
            <person name="Van Velzen R."/>
            <person name="Holmer R."/>
            <person name="Bu F."/>
            <person name="Rutten L."/>
            <person name="Van Zeijl A."/>
            <person name="Liu W."/>
            <person name="Santuari L."/>
            <person name="Cao Q."/>
            <person name="Sharma T."/>
            <person name="Shen D."/>
            <person name="Roswanjaya Y."/>
            <person name="Wardhani T."/>
            <person name="Kalhor M.S."/>
            <person name="Jansen J."/>
            <person name="Van den Hoogen J."/>
            <person name="Gungor B."/>
            <person name="Hartog M."/>
            <person name="Hontelez J."/>
            <person name="Verver J."/>
            <person name="Yang W.-C."/>
            <person name="Schijlen E."/>
            <person name="Repin R."/>
            <person name="Schilthuizen M."/>
            <person name="Schranz E."/>
            <person name="Heidstra R."/>
            <person name="Miyata K."/>
            <person name="Fedorova E."/>
            <person name="Kohlen W."/>
            <person name="Bisseling T."/>
            <person name="Smit S."/>
            <person name="Geurts R."/>
        </authorList>
    </citation>
    <scope>NUCLEOTIDE SEQUENCE [LARGE SCALE GENOMIC DNA]</scope>
    <source>
        <strain evidence="3">cv. RG33-2</strain>
    </source>
</reference>
<feature type="non-terminal residue" evidence="2">
    <location>
        <position position="1"/>
    </location>
</feature>
<dbReference type="InParanoid" id="A0A2P5BS49"/>
<protein>
    <submittedName>
        <fullName evidence="2">Uncharacterized protein</fullName>
    </submittedName>
</protein>
<proteinExistence type="predicted"/>
<dbReference type="Proteomes" id="UP000237000">
    <property type="component" value="Unassembled WGS sequence"/>
</dbReference>
<feature type="region of interest" description="Disordered" evidence="1">
    <location>
        <begin position="85"/>
        <end position="116"/>
    </location>
</feature>